<keyword evidence="2 7" id="KW-0813">Transport</keyword>
<protein>
    <submittedName>
        <fullName evidence="9">Carbohydrate ABC transporter permease</fullName>
    </submittedName>
</protein>
<evidence type="ECO:0000256" key="7">
    <source>
        <dbReference type="RuleBase" id="RU363032"/>
    </source>
</evidence>
<evidence type="ECO:0000313" key="9">
    <source>
        <dbReference type="EMBL" id="MBO8443184.1"/>
    </source>
</evidence>
<evidence type="ECO:0000256" key="5">
    <source>
        <dbReference type="ARBA" id="ARBA00022989"/>
    </source>
</evidence>
<dbReference type="Proteomes" id="UP000823633">
    <property type="component" value="Unassembled WGS sequence"/>
</dbReference>
<keyword evidence="6 7" id="KW-0472">Membrane</keyword>
<keyword evidence="3" id="KW-1003">Cell membrane</keyword>
<evidence type="ECO:0000256" key="2">
    <source>
        <dbReference type="ARBA" id="ARBA00022448"/>
    </source>
</evidence>
<dbReference type="PANTHER" id="PTHR43744">
    <property type="entry name" value="ABC TRANSPORTER PERMEASE PROTEIN MG189-RELATED-RELATED"/>
    <property type="match status" value="1"/>
</dbReference>
<gene>
    <name evidence="9" type="ORF">IAC42_05435</name>
</gene>
<feature type="transmembrane region" description="Helical" evidence="7">
    <location>
        <begin position="260"/>
        <end position="277"/>
    </location>
</feature>
<keyword evidence="4 7" id="KW-0812">Transmembrane</keyword>
<dbReference type="PANTHER" id="PTHR43744:SF9">
    <property type="entry name" value="POLYGALACTURONAN_RHAMNOGALACTURONAN TRANSPORT SYSTEM PERMEASE PROTEIN YTCP"/>
    <property type="match status" value="1"/>
</dbReference>
<dbReference type="InterPro" id="IPR035906">
    <property type="entry name" value="MetI-like_sf"/>
</dbReference>
<comment type="caution">
    <text evidence="9">The sequence shown here is derived from an EMBL/GenBank/DDBJ whole genome shotgun (WGS) entry which is preliminary data.</text>
</comment>
<feature type="transmembrane region" description="Helical" evidence="7">
    <location>
        <begin position="12"/>
        <end position="35"/>
    </location>
</feature>
<dbReference type="Gene3D" id="1.10.3720.10">
    <property type="entry name" value="MetI-like"/>
    <property type="match status" value="1"/>
</dbReference>
<dbReference type="Pfam" id="PF00528">
    <property type="entry name" value="BPD_transp_1"/>
    <property type="match status" value="1"/>
</dbReference>
<comment type="similarity">
    <text evidence="7">Belongs to the binding-protein-dependent transport system permease family.</text>
</comment>
<feature type="transmembrane region" description="Helical" evidence="7">
    <location>
        <begin position="80"/>
        <end position="101"/>
    </location>
</feature>
<name>A0A9D9EDM7_9SPIR</name>
<feature type="transmembrane region" description="Helical" evidence="7">
    <location>
        <begin position="196"/>
        <end position="214"/>
    </location>
</feature>
<reference evidence="9" key="1">
    <citation type="submission" date="2020-10" db="EMBL/GenBank/DDBJ databases">
        <authorList>
            <person name="Gilroy R."/>
        </authorList>
    </citation>
    <scope>NUCLEOTIDE SEQUENCE</scope>
    <source>
        <strain evidence="9">11167</strain>
    </source>
</reference>
<organism evidence="9 10">
    <name type="scientific">Candidatus Aphodenecus pullistercoris</name>
    <dbReference type="NCBI Taxonomy" id="2840669"/>
    <lineage>
        <taxon>Bacteria</taxon>
        <taxon>Pseudomonadati</taxon>
        <taxon>Spirochaetota</taxon>
        <taxon>Spirochaetia</taxon>
        <taxon>Spirochaetales</taxon>
        <taxon>Candidatus Aphodenecus</taxon>
    </lineage>
</organism>
<evidence type="ECO:0000313" key="10">
    <source>
        <dbReference type="Proteomes" id="UP000823633"/>
    </source>
</evidence>
<dbReference type="InterPro" id="IPR000515">
    <property type="entry name" value="MetI-like"/>
</dbReference>
<reference evidence="9" key="2">
    <citation type="journal article" date="2021" name="PeerJ">
        <title>Extensive microbial diversity within the chicken gut microbiome revealed by metagenomics and culture.</title>
        <authorList>
            <person name="Gilroy R."/>
            <person name="Ravi A."/>
            <person name="Getino M."/>
            <person name="Pursley I."/>
            <person name="Horton D.L."/>
            <person name="Alikhan N.F."/>
            <person name="Baker D."/>
            <person name="Gharbi K."/>
            <person name="Hall N."/>
            <person name="Watson M."/>
            <person name="Adriaenssens E.M."/>
            <person name="Foster-Nyarko E."/>
            <person name="Jarju S."/>
            <person name="Secka A."/>
            <person name="Antonio M."/>
            <person name="Oren A."/>
            <person name="Chaudhuri R.R."/>
            <person name="La Ragione R."/>
            <person name="Hildebrand F."/>
            <person name="Pallen M.J."/>
        </authorList>
    </citation>
    <scope>NUCLEOTIDE SEQUENCE</scope>
    <source>
        <strain evidence="9">11167</strain>
    </source>
</reference>
<dbReference type="CDD" id="cd06261">
    <property type="entry name" value="TM_PBP2"/>
    <property type="match status" value="1"/>
</dbReference>
<feature type="transmembrane region" description="Helical" evidence="7">
    <location>
        <begin position="138"/>
        <end position="158"/>
    </location>
</feature>
<dbReference type="GO" id="GO:0005886">
    <property type="term" value="C:plasma membrane"/>
    <property type="evidence" value="ECO:0007669"/>
    <property type="project" value="UniProtKB-SubCell"/>
</dbReference>
<evidence type="ECO:0000256" key="3">
    <source>
        <dbReference type="ARBA" id="ARBA00022475"/>
    </source>
</evidence>
<accession>A0A9D9EDM7</accession>
<dbReference type="AlphaFoldDB" id="A0A9D9EDM7"/>
<evidence type="ECO:0000256" key="6">
    <source>
        <dbReference type="ARBA" id="ARBA00023136"/>
    </source>
</evidence>
<dbReference type="GO" id="GO:0055085">
    <property type="term" value="P:transmembrane transport"/>
    <property type="evidence" value="ECO:0007669"/>
    <property type="project" value="InterPro"/>
</dbReference>
<feature type="transmembrane region" description="Helical" evidence="7">
    <location>
        <begin position="108"/>
        <end position="132"/>
    </location>
</feature>
<proteinExistence type="inferred from homology"/>
<dbReference type="EMBL" id="JADIMU010000033">
    <property type="protein sequence ID" value="MBO8443184.1"/>
    <property type="molecule type" value="Genomic_DNA"/>
</dbReference>
<feature type="domain" description="ABC transmembrane type-1" evidence="8">
    <location>
        <begin position="76"/>
        <end position="276"/>
    </location>
</feature>
<evidence type="ECO:0000256" key="1">
    <source>
        <dbReference type="ARBA" id="ARBA00004651"/>
    </source>
</evidence>
<evidence type="ECO:0000259" key="8">
    <source>
        <dbReference type="PROSITE" id="PS50928"/>
    </source>
</evidence>
<dbReference type="SUPFAM" id="SSF161098">
    <property type="entry name" value="MetI-like"/>
    <property type="match status" value="1"/>
</dbReference>
<sequence length="292" mass="32569">MTAKNRRTLPFDIINTSILVIVALVCIVPFLYIFFISISDGLYLSSGEVTFFPKGVNLEAYKEVITNPRFNIGTGFRNSAIYTVLGTIIAVVFTYLTAYVLTRPRVKFRFAIMTLFVITWVFEAGIIPQYIAYSSLGFIDNIWVMIIPGAINTQYLIITKAYLEGVPKELEEAAIVDGANDFTIVSRIFVPVTKPIIATIALFNAVSIWNQYLIPQMFLHNSSLKTIQQVLANVIVGATESPFANTMVNGVWLNQENMKAAAIFLAMLPIVCIYPFVQKYFKKGILIGSVKG</sequence>
<keyword evidence="5 7" id="KW-1133">Transmembrane helix</keyword>
<comment type="subcellular location">
    <subcellularLocation>
        <location evidence="1 7">Cell membrane</location>
        <topology evidence="1 7">Multi-pass membrane protein</topology>
    </subcellularLocation>
</comment>
<dbReference type="PROSITE" id="PS50928">
    <property type="entry name" value="ABC_TM1"/>
    <property type="match status" value="1"/>
</dbReference>
<evidence type="ECO:0000256" key="4">
    <source>
        <dbReference type="ARBA" id="ARBA00022692"/>
    </source>
</evidence>